<dbReference type="RefSeq" id="WP_173769155.1">
    <property type="nucleotide sequence ID" value="NZ_JAAITS010000003.1"/>
</dbReference>
<evidence type="ECO:0000313" key="1">
    <source>
        <dbReference type="EMBL" id="NSG84130.1"/>
    </source>
</evidence>
<name>A0ABX2H488_9FIRM</name>
<dbReference type="GeneID" id="69513036"/>
<proteinExistence type="predicted"/>
<evidence type="ECO:0000313" key="2">
    <source>
        <dbReference type="Proteomes" id="UP001644719"/>
    </source>
</evidence>
<organism evidence="1 2">
    <name type="scientific">Blautia faecis</name>
    <dbReference type="NCBI Taxonomy" id="871665"/>
    <lineage>
        <taxon>Bacteria</taxon>
        <taxon>Bacillati</taxon>
        <taxon>Bacillota</taxon>
        <taxon>Clostridia</taxon>
        <taxon>Lachnospirales</taxon>
        <taxon>Lachnospiraceae</taxon>
        <taxon>Blautia</taxon>
    </lineage>
</organism>
<gene>
    <name evidence="1" type="ORF">G5B17_01470</name>
</gene>
<dbReference type="Proteomes" id="UP001644719">
    <property type="component" value="Unassembled WGS sequence"/>
</dbReference>
<dbReference type="EMBL" id="JAAITS010000003">
    <property type="protein sequence ID" value="NSG84130.1"/>
    <property type="molecule type" value="Genomic_DNA"/>
</dbReference>
<reference evidence="1 2" key="1">
    <citation type="journal article" date="2020" name="Cell Host Microbe">
        <title>Functional and Genomic Variation between Human-Derived Isolates of Lachnospiraceae Reveals Inter- and Intra-Species Diversity.</title>
        <authorList>
            <person name="Sorbara M.T."/>
            <person name="Littmann E.R."/>
            <person name="Fontana E."/>
            <person name="Moody T.U."/>
            <person name="Kohout C.E."/>
            <person name="Gjonbalaj M."/>
            <person name="Eaton V."/>
            <person name="Seok R."/>
            <person name="Leiner I.M."/>
            <person name="Pamer E.G."/>
        </authorList>
    </citation>
    <scope>NUCLEOTIDE SEQUENCE [LARGE SCALE GENOMIC DNA]</scope>
    <source>
        <strain evidence="1 2">MSK.17.74</strain>
    </source>
</reference>
<keyword evidence="2" id="KW-1185">Reference proteome</keyword>
<protein>
    <submittedName>
        <fullName evidence="1">Uncharacterized protein</fullName>
    </submittedName>
</protein>
<accession>A0ABX2H488</accession>
<sequence>MLEAMTYQDMLSDINENARKNGIINDTIGILITRPDLPTGKQIMNSLEYFHFRTGKSVNFYLPGYGAYWTKYDYPDGIVVTRINGVEWSFSNEMFVSFIQNLEHYSKWQYSGESELLLVELKDNVLSYQNTMQFHLDNMLRDRVIGSIPQFFETLFRVCANKDSLQQISNIFGQKTVKHVSMEFVLSNVPSGLRKLFTEEKYFCVKNVEN</sequence>
<comment type="caution">
    <text evidence="1">The sequence shown here is derived from an EMBL/GenBank/DDBJ whole genome shotgun (WGS) entry which is preliminary data.</text>
</comment>